<evidence type="ECO:0000313" key="2">
    <source>
        <dbReference type="EMBL" id="KAK5575756.1"/>
    </source>
</evidence>
<dbReference type="AlphaFoldDB" id="A0AAN7TTQ8"/>
<keyword evidence="3" id="KW-1185">Reference proteome</keyword>
<gene>
    <name evidence="2" type="ORF">RB653_006890</name>
</gene>
<proteinExistence type="predicted"/>
<evidence type="ECO:0000256" key="1">
    <source>
        <dbReference type="SAM" id="MobiDB-lite"/>
    </source>
</evidence>
<feature type="compositionally biased region" description="Low complexity" evidence="1">
    <location>
        <begin position="7"/>
        <end position="17"/>
    </location>
</feature>
<feature type="region of interest" description="Disordered" evidence="1">
    <location>
        <begin position="1"/>
        <end position="22"/>
    </location>
</feature>
<sequence length="75" mass="9054">MNTFDNQQQQQQQQQQQNIERDPFYNKSVLVIDGAIQQLKPELSNEIMDDLRAKVKDLDKDNWMFETNHSHHFKH</sequence>
<dbReference type="Proteomes" id="UP001344447">
    <property type="component" value="Unassembled WGS sequence"/>
</dbReference>
<name>A0AAN7TTQ8_9MYCE</name>
<evidence type="ECO:0000313" key="3">
    <source>
        <dbReference type="Proteomes" id="UP001344447"/>
    </source>
</evidence>
<dbReference type="EMBL" id="JAVFKY010000005">
    <property type="protein sequence ID" value="KAK5575756.1"/>
    <property type="molecule type" value="Genomic_DNA"/>
</dbReference>
<reference evidence="2 3" key="1">
    <citation type="submission" date="2023-11" db="EMBL/GenBank/DDBJ databases">
        <title>Dfirmibasis_genome.</title>
        <authorList>
            <person name="Edelbroek B."/>
            <person name="Kjellin J."/>
            <person name="Jerlstrom-Hultqvist J."/>
            <person name="Soderbom F."/>
        </authorList>
    </citation>
    <scope>NUCLEOTIDE SEQUENCE [LARGE SCALE GENOMIC DNA]</scope>
    <source>
        <strain evidence="2 3">TNS-C-14</strain>
    </source>
</reference>
<protein>
    <submittedName>
        <fullName evidence="2">Uncharacterized protein</fullName>
    </submittedName>
</protein>
<accession>A0AAN7TTQ8</accession>
<organism evidence="2 3">
    <name type="scientific">Dictyostelium firmibasis</name>
    <dbReference type="NCBI Taxonomy" id="79012"/>
    <lineage>
        <taxon>Eukaryota</taxon>
        <taxon>Amoebozoa</taxon>
        <taxon>Evosea</taxon>
        <taxon>Eumycetozoa</taxon>
        <taxon>Dictyostelia</taxon>
        <taxon>Dictyosteliales</taxon>
        <taxon>Dictyosteliaceae</taxon>
        <taxon>Dictyostelium</taxon>
    </lineage>
</organism>
<comment type="caution">
    <text evidence="2">The sequence shown here is derived from an EMBL/GenBank/DDBJ whole genome shotgun (WGS) entry which is preliminary data.</text>
</comment>